<name>A0A1H5SUS8_9HYPH</name>
<dbReference type="PROSITE" id="PS50931">
    <property type="entry name" value="HTH_LYSR"/>
    <property type="match status" value="1"/>
</dbReference>
<dbReference type="SUPFAM" id="SSF53850">
    <property type="entry name" value="Periplasmic binding protein-like II"/>
    <property type="match status" value="1"/>
</dbReference>
<dbReference type="Pfam" id="PF03466">
    <property type="entry name" value="LysR_substrate"/>
    <property type="match status" value="1"/>
</dbReference>
<dbReference type="InterPro" id="IPR050176">
    <property type="entry name" value="LTTR"/>
</dbReference>
<dbReference type="PRINTS" id="PR00039">
    <property type="entry name" value="HTHLYSR"/>
</dbReference>
<dbReference type="PANTHER" id="PTHR30579:SF7">
    <property type="entry name" value="HTH-TYPE TRANSCRIPTIONAL REGULATOR LRHA-RELATED"/>
    <property type="match status" value="1"/>
</dbReference>
<dbReference type="PANTHER" id="PTHR30579">
    <property type="entry name" value="TRANSCRIPTIONAL REGULATOR"/>
    <property type="match status" value="1"/>
</dbReference>
<dbReference type="EMBL" id="FNUY01000001">
    <property type="protein sequence ID" value="SEF53688.1"/>
    <property type="molecule type" value="Genomic_DNA"/>
</dbReference>
<evidence type="ECO:0000259" key="5">
    <source>
        <dbReference type="PROSITE" id="PS50931"/>
    </source>
</evidence>
<keyword evidence="3" id="KW-0238">DNA-binding</keyword>
<dbReference type="Gene3D" id="3.40.190.10">
    <property type="entry name" value="Periplasmic binding protein-like II"/>
    <property type="match status" value="2"/>
</dbReference>
<dbReference type="SUPFAM" id="SSF46785">
    <property type="entry name" value="Winged helix' DNA-binding domain"/>
    <property type="match status" value="1"/>
</dbReference>
<dbReference type="GO" id="GO:0003677">
    <property type="term" value="F:DNA binding"/>
    <property type="evidence" value="ECO:0007669"/>
    <property type="project" value="UniProtKB-KW"/>
</dbReference>
<dbReference type="InterPro" id="IPR036390">
    <property type="entry name" value="WH_DNA-bd_sf"/>
</dbReference>
<evidence type="ECO:0000256" key="3">
    <source>
        <dbReference type="ARBA" id="ARBA00023125"/>
    </source>
</evidence>
<dbReference type="InterPro" id="IPR005119">
    <property type="entry name" value="LysR_subst-bd"/>
</dbReference>
<evidence type="ECO:0000313" key="7">
    <source>
        <dbReference type="Proteomes" id="UP000236743"/>
    </source>
</evidence>
<accession>A0A1H5SUS8</accession>
<sequence length="282" mass="31233">MLDPDLLRVFVTVADSLSFTRAAERLNRTQAAVSAQIKRLEERVDVQLFRRSTARVELSEHGELLLADARRILALQDAAIARLAGRNALIHLRLAIMEDYGTKHLPQILAELAERFPLARVDVEVGLTSRLLTRLGRSFDVVIAMHPAGTGEGELICRENAVWVASAKRQVEELDPMPLALSNPDCLFRNWASAALDEMQKPWRLAYLSPSFAAVEAIVEQGLAITVMKASLITSRLRQILPPQLPALPSAEIRLHRTAGLASREEVLVDHIAERLRALAGL</sequence>
<reference evidence="6 7" key="1">
    <citation type="submission" date="2016-10" db="EMBL/GenBank/DDBJ databases">
        <authorList>
            <person name="de Groot N.N."/>
        </authorList>
    </citation>
    <scope>NUCLEOTIDE SEQUENCE [LARGE SCALE GENOMIC DNA]</scope>
    <source>
        <strain evidence="6 7">DSM 26656</strain>
    </source>
</reference>
<dbReference type="FunFam" id="1.10.10.10:FF:000001">
    <property type="entry name" value="LysR family transcriptional regulator"/>
    <property type="match status" value="1"/>
</dbReference>
<dbReference type="Gene3D" id="1.10.10.10">
    <property type="entry name" value="Winged helix-like DNA-binding domain superfamily/Winged helix DNA-binding domain"/>
    <property type="match status" value="1"/>
</dbReference>
<keyword evidence="4" id="KW-0804">Transcription</keyword>
<dbReference type="InterPro" id="IPR000847">
    <property type="entry name" value="LysR_HTH_N"/>
</dbReference>
<dbReference type="InterPro" id="IPR036388">
    <property type="entry name" value="WH-like_DNA-bd_sf"/>
</dbReference>
<feature type="domain" description="HTH lysR-type" evidence="5">
    <location>
        <begin position="2"/>
        <end position="59"/>
    </location>
</feature>
<protein>
    <submittedName>
        <fullName evidence="6">Transcriptional regulator, LysR family</fullName>
    </submittedName>
</protein>
<evidence type="ECO:0000256" key="1">
    <source>
        <dbReference type="ARBA" id="ARBA00009437"/>
    </source>
</evidence>
<dbReference type="Proteomes" id="UP000236743">
    <property type="component" value="Unassembled WGS sequence"/>
</dbReference>
<proteinExistence type="inferred from homology"/>
<evidence type="ECO:0000313" key="6">
    <source>
        <dbReference type="EMBL" id="SEF53688.1"/>
    </source>
</evidence>
<evidence type="ECO:0000256" key="4">
    <source>
        <dbReference type="ARBA" id="ARBA00023163"/>
    </source>
</evidence>
<keyword evidence="7" id="KW-1185">Reference proteome</keyword>
<dbReference type="Pfam" id="PF00126">
    <property type="entry name" value="HTH_1"/>
    <property type="match status" value="1"/>
</dbReference>
<keyword evidence="2" id="KW-0805">Transcription regulation</keyword>
<organism evidence="6 7">
    <name type="scientific">Bosea lathyri</name>
    <dbReference type="NCBI Taxonomy" id="1036778"/>
    <lineage>
        <taxon>Bacteria</taxon>
        <taxon>Pseudomonadati</taxon>
        <taxon>Pseudomonadota</taxon>
        <taxon>Alphaproteobacteria</taxon>
        <taxon>Hyphomicrobiales</taxon>
        <taxon>Boseaceae</taxon>
        <taxon>Bosea</taxon>
    </lineage>
</organism>
<dbReference type="GO" id="GO:0003700">
    <property type="term" value="F:DNA-binding transcription factor activity"/>
    <property type="evidence" value="ECO:0007669"/>
    <property type="project" value="InterPro"/>
</dbReference>
<comment type="similarity">
    <text evidence="1">Belongs to the LysR transcriptional regulatory family.</text>
</comment>
<dbReference type="AlphaFoldDB" id="A0A1H5SUS8"/>
<evidence type="ECO:0000256" key="2">
    <source>
        <dbReference type="ARBA" id="ARBA00023015"/>
    </source>
</evidence>
<gene>
    <name evidence="6" type="ORF">SAMN04488115_101404</name>
</gene>